<evidence type="ECO:0000313" key="3">
    <source>
        <dbReference type="Proteomes" id="UP000002498"/>
    </source>
</evidence>
<dbReference type="RefSeq" id="XP_007819002.2">
    <property type="nucleotide sequence ID" value="XM_007820811.2"/>
</dbReference>
<proteinExistence type="predicted"/>
<protein>
    <submittedName>
        <fullName evidence="2">Uncharacterized protein</fullName>
    </submittedName>
</protein>
<comment type="caution">
    <text evidence="2">The sequence shown here is derived from an EMBL/GenBank/DDBJ whole genome shotgun (WGS) entry which is preliminary data.</text>
</comment>
<dbReference type="AlphaFoldDB" id="E9ES67"/>
<dbReference type="Proteomes" id="UP000002498">
    <property type="component" value="Unassembled WGS sequence"/>
</dbReference>
<dbReference type="EMBL" id="ADNJ02000004">
    <property type="protein sequence ID" value="EFZ01584.2"/>
    <property type="molecule type" value="Genomic_DNA"/>
</dbReference>
<dbReference type="GeneID" id="19257099"/>
<reference evidence="2 3" key="1">
    <citation type="journal article" date="2011" name="PLoS Genet.">
        <title>Genome sequencing and comparative transcriptomics of the model entomopathogenic fungi Metarhizium anisopliae and M. acridum.</title>
        <authorList>
            <person name="Gao Q."/>
            <person name="Jin K."/>
            <person name="Ying S.H."/>
            <person name="Zhang Y."/>
            <person name="Xiao G."/>
            <person name="Shang Y."/>
            <person name="Duan Z."/>
            <person name="Hu X."/>
            <person name="Xie X.Q."/>
            <person name="Zhou G."/>
            <person name="Peng G."/>
            <person name="Luo Z."/>
            <person name="Huang W."/>
            <person name="Wang B."/>
            <person name="Fang W."/>
            <person name="Wang S."/>
            <person name="Zhong Y."/>
            <person name="Ma L.J."/>
            <person name="St Leger R.J."/>
            <person name="Zhao G.P."/>
            <person name="Pei Y."/>
            <person name="Feng M.G."/>
            <person name="Xia Y."/>
            <person name="Wang C."/>
        </authorList>
    </citation>
    <scope>NUCLEOTIDE SEQUENCE [LARGE SCALE GENOMIC DNA]</scope>
    <source>
        <strain evidence="3">ARSEF 23 / ATCC MYA-3075</strain>
    </source>
</reference>
<feature type="transmembrane region" description="Helical" evidence="1">
    <location>
        <begin position="461"/>
        <end position="484"/>
    </location>
</feature>
<organism evidence="2 3">
    <name type="scientific">Metarhizium robertsii (strain ARSEF 23 / ATCC MYA-3075)</name>
    <name type="common">Metarhizium anisopliae (strain ARSEF 23)</name>
    <dbReference type="NCBI Taxonomy" id="655844"/>
    <lineage>
        <taxon>Eukaryota</taxon>
        <taxon>Fungi</taxon>
        <taxon>Dikarya</taxon>
        <taxon>Ascomycota</taxon>
        <taxon>Pezizomycotina</taxon>
        <taxon>Sordariomycetes</taxon>
        <taxon>Hypocreomycetidae</taxon>
        <taxon>Hypocreales</taxon>
        <taxon>Clavicipitaceae</taxon>
        <taxon>Metarhizium</taxon>
    </lineage>
</organism>
<keyword evidence="1" id="KW-1133">Transmembrane helix</keyword>
<evidence type="ECO:0000256" key="1">
    <source>
        <dbReference type="SAM" id="Phobius"/>
    </source>
</evidence>
<sequence length="508" mass="54732">MVAATAVRTATATDGWPDLILVTGNETKLPRQCDGPEKSSLFGSIGAEQTYQLHPWLSHANTFYYCRLALYIPAHFMYCATLSRVEVESSRVEPLIYVPTYNLFSVDRELGNLLWIDRNSPGAAGRSDQGKYSERNICPATRPLGKTITLSEKYTTQQGALVRFAGRRQVQPVMRTPVGMAMSAVYLVSTTLAAMSFMGGNTILRADDVLERPFSDIVNAAAAPVLGRRQGSGASAAAGDANAVKVNSDGKFNMTAWGIATNDACIKALTTLHRSSNPSGNCICYNLPTLDTVTGVFEADLRLFRVSEPRDAFANIPPEKIRVGVSYQGASVSPVSADELMGMGQVDNETKVVAPRDSPGPSLVQSYVFVGQIDKAKIAENMSLAAFEAVLIPTFTLTATNSTGGTVQTNVSMNEASFLTGVFSKSVVMSDFSAAQAAVTKQLDLLHNGTIAFILPGTQIMIFPIGAIITSIWLGLGLLAYGWGTYERMNYAERYKRNLAGTRFTSTI</sequence>
<reference evidence="2 3" key="2">
    <citation type="journal article" date="2014" name="Proc. Natl. Acad. Sci. U.S.A.">
        <title>Trajectory and genomic determinants of fungal-pathogen speciation and host adaptation.</title>
        <authorList>
            <person name="Hu X."/>
            <person name="Xiao G."/>
            <person name="Zheng P."/>
            <person name="Shang Y."/>
            <person name="Su Y."/>
            <person name="Zhang X."/>
            <person name="Liu X."/>
            <person name="Zhan S."/>
            <person name="St Leger R.J."/>
            <person name="Wang C."/>
        </authorList>
    </citation>
    <scope>GENOME REANNOTATION</scope>
    <source>
        <strain evidence="3">ARSEF 23 / ATCC MYA-3075</strain>
    </source>
</reference>
<accession>E9ES67</accession>
<name>E9ES67_METRA</name>
<dbReference type="HOGENOM" id="CLU_536446_0_0_1"/>
<evidence type="ECO:0000313" key="2">
    <source>
        <dbReference type="EMBL" id="EFZ01584.2"/>
    </source>
</evidence>
<dbReference type="OrthoDB" id="2596908at2759"/>
<keyword evidence="1" id="KW-0472">Membrane</keyword>
<gene>
    <name evidence="2" type="ORF">MAA_02813</name>
</gene>
<keyword evidence="3" id="KW-1185">Reference proteome</keyword>
<keyword evidence="1" id="KW-0812">Transmembrane</keyword>
<dbReference type="KEGG" id="maj:MAA_02813"/>